<dbReference type="Proteomes" id="UP000221664">
    <property type="component" value="Segment"/>
</dbReference>
<evidence type="ECO:0000313" key="2">
    <source>
        <dbReference type="EMBL" id="ALY09069.1"/>
    </source>
</evidence>
<keyword evidence="1" id="KW-0812">Transmembrane</keyword>
<protein>
    <submittedName>
        <fullName evidence="2">Uncharacterized protein</fullName>
    </submittedName>
</protein>
<keyword evidence="1" id="KW-0472">Membrane</keyword>
<evidence type="ECO:0000256" key="1">
    <source>
        <dbReference type="SAM" id="Phobius"/>
    </source>
</evidence>
<feature type="transmembrane region" description="Helical" evidence="1">
    <location>
        <begin position="16"/>
        <end position="37"/>
    </location>
</feature>
<dbReference type="EMBL" id="KU160647">
    <property type="protein sequence ID" value="ALY09069.1"/>
    <property type="molecule type" value="Genomic_DNA"/>
</dbReference>
<proteinExistence type="predicted"/>
<keyword evidence="1" id="KW-1133">Transmembrane helix</keyword>
<evidence type="ECO:0000313" key="3">
    <source>
        <dbReference type="Proteomes" id="UP000221664"/>
    </source>
</evidence>
<sequence length="38" mass="4400">MSEPESIRIKTWQFRLFVYGAWFGGIALGGLIAWKIWA</sequence>
<organism evidence="2 3">
    <name type="scientific">Arthrobacter phage Gorgeous</name>
    <dbReference type="NCBI Taxonomy" id="1772299"/>
    <lineage>
        <taxon>Viruses</taxon>
        <taxon>Duplodnaviria</taxon>
        <taxon>Heunggongvirae</taxon>
        <taxon>Uroviricota</taxon>
        <taxon>Caudoviricetes</taxon>
        <taxon>Amigovirus</taxon>
        <taxon>Amigovirus amigo</taxon>
    </lineage>
</organism>
<accession>A0A0U4B2X2</accession>
<name>A0A0U4B2X2_9CAUD</name>
<gene>
    <name evidence="2" type="primary">5</name>
    <name evidence="2" type="ORF">GORGEOUS_5</name>
</gene>
<reference evidence="2 3" key="1">
    <citation type="submission" date="2015-11" db="EMBL/GenBank/DDBJ databases">
        <authorList>
            <person name="Conboy A.J."/>
            <person name="Conboy D.B."/>
            <person name="Cross T."/>
            <person name="Moy B."/>
            <person name="Dunbar D."/>
            <person name="Bradley K.W."/>
            <person name="Asai D.J."/>
            <person name="Bowman C.A."/>
            <person name="Russell D.A."/>
            <person name="Pope W.H."/>
            <person name="Jacobs-Sera D."/>
            <person name="Hendrix R.W."/>
            <person name="Hatfull G.F."/>
        </authorList>
    </citation>
    <scope>NUCLEOTIDE SEQUENCE [LARGE SCALE GENOMIC DNA]</scope>
</reference>